<sequence>MAFIHTYIHYSYLYTCTSKQTLLHVPWIYTFIYTSYICTPTHIFLYTCTHSPSLNTILTPYLATSFHDMNLHVI</sequence>
<dbReference type="AlphaFoldDB" id="A0A0A9DE87"/>
<dbReference type="EMBL" id="GBRH01213925">
    <property type="protein sequence ID" value="JAD83970.1"/>
    <property type="molecule type" value="Transcribed_RNA"/>
</dbReference>
<protein>
    <submittedName>
        <fullName evidence="1">Uncharacterized protein</fullName>
    </submittedName>
</protein>
<accession>A0A0A9DE87</accession>
<organism evidence="1">
    <name type="scientific">Arundo donax</name>
    <name type="common">Giant reed</name>
    <name type="synonym">Donax arundinaceus</name>
    <dbReference type="NCBI Taxonomy" id="35708"/>
    <lineage>
        <taxon>Eukaryota</taxon>
        <taxon>Viridiplantae</taxon>
        <taxon>Streptophyta</taxon>
        <taxon>Embryophyta</taxon>
        <taxon>Tracheophyta</taxon>
        <taxon>Spermatophyta</taxon>
        <taxon>Magnoliopsida</taxon>
        <taxon>Liliopsida</taxon>
        <taxon>Poales</taxon>
        <taxon>Poaceae</taxon>
        <taxon>PACMAD clade</taxon>
        <taxon>Arundinoideae</taxon>
        <taxon>Arundineae</taxon>
        <taxon>Arundo</taxon>
    </lineage>
</organism>
<reference evidence="1" key="2">
    <citation type="journal article" date="2015" name="Data Brief">
        <title>Shoot transcriptome of the giant reed, Arundo donax.</title>
        <authorList>
            <person name="Barrero R.A."/>
            <person name="Guerrero F.D."/>
            <person name="Moolhuijzen P."/>
            <person name="Goolsby J.A."/>
            <person name="Tidwell J."/>
            <person name="Bellgard S.E."/>
            <person name="Bellgard M.I."/>
        </authorList>
    </citation>
    <scope>NUCLEOTIDE SEQUENCE</scope>
    <source>
        <tissue evidence="1">Shoot tissue taken approximately 20 cm above the soil surface</tissue>
    </source>
</reference>
<proteinExistence type="predicted"/>
<name>A0A0A9DE87_ARUDO</name>
<reference evidence="1" key="1">
    <citation type="submission" date="2014-09" db="EMBL/GenBank/DDBJ databases">
        <authorList>
            <person name="Magalhaes I.L.F."/>
            <person name="Oliveira U."/>
            <person name="Santos F.R."/>
            <person name="Vidigal T.H.D.A."/>
            <person name="Brescovit A.D."/>
            <person name="Santos A.J."/>
        </authorList>
    </citation>
    <scope>NUCLEOTIDE SEQUENCE</scope>
    <source>
        <tissue evidence="1">Shoot tissue taken approximately 20 cm above the soil surface</tissue>
    </source>
</reference>
<evidence type="ECO:0000313" key="1">
    <source>
        <dbReference type="EMBL" id="JAD83970.1"/>
    </source>
</evidence>